<sequence>MTHPRLTPDPDFSGLNEDAQIGRGVVNLLRKPNGARDRQLLLGAEVKVLWRHEGWAYVQSAADGYCGFVGIASLSKPQKLTHKVSAPASHGYQNAAFKSIDRSAMSHGSLLAALDEKDGFIQTTHGFVPLQHITAIDDFADDPADIASLFAGTPYLWGGNSRWGIDCSGLVQAACAACGIPCSGDSDMQEAALGTLIEDESHPQRNDLLFWKGHVALVWDEETLIHANAHAMAVVFEPIQEAIDRIAQSDGAITSHRRLPSRG</sequence>
<dbReference type="InterPro" id="IPR051794">
    <property type="entry name" value="PG_Endopeptidase_C40"/>
</dbReference>
<dbReference type="Gene3D" id="3.90.1720.10">
    <property type="entry name" value="endopeptidase domain like (from Nostoc punctiforme)"/>
    <property type="match status" value="1"/>
</dbReference>
<reference evidence="6 7" key="1">
    <citation type="submission" date="2018-09" db="EMBL/GenBank/DDBJ databases">
        <title>Genomic Encyclopedia of Archaeal and Bacterial Type Strains, Phase II (KMG-II): from individual species to whole genera.</title>
        <authorList>
            <person name="Goeker M."/>
        </authorList>
    </citation>
    <scope>NUCLEOTIDE SEQUENCE [LARGE SCALE GENOMIC DNA]</scope>
    <source>
        <strain evidence="6 7">DSM 11458</strain>
    </source>
</reference>
<dbReference type="InterPro" id="IPR038765">
    <property type="entry name" value="Papain-like_cys_pep_sf"/>
</dbReference>
<dbReference type="InterPro" id="IPR000064">
    <property type="entry name" value="NLP_P60_dom"/>
</dbReference>
<dbReference type="GO" id="GO:0008234">
    <property type="term" value="F:cysteine-type peptidase activity"/>
    <property type="evidence" value="ECO:0007669"/>
    <property type="project" value="UniProtKB-KW"/>
</dbReference>
<name>A0A420DSV7_9RHOB</name>
<dbReference type="RefSeq" id="WP_025064173.1">
    <property type="nucleotide sequence ID" value="NZ_RAQK01000001.1"/>
</dbReference>
<dbReference type="Pfam" id="PF00877">
    <property type="entry name" value="NLPC_P60"/>
    <property type="match status" value="1"/>
</dbReference>
<gene>
    <name evidence="6" type="ORF">C8N30_1843</name>
</gene>
<comment type="caution">
    <text evidence="6">The sequence shown here is derived from an EMBL/GenBank/DDBJ whole genome shotgun (WGS) entry which is preliminary data.</text>
</comment>
<proteinExistence type="inferred from homology"/>
<dbReference type="Pfam" id="PF18348">
    <property type="entry name" value="SH3_16"/>
    <property type="match status" value="1"/>
</dbReference>
<evidence type="ECO:0000256" key="1">
    <source>
        <dbReference type="ARBA" id="ARBA00007074"/>
    </source>
</evidence>
<dbReference type="STRING" id="1443111.Z949_3872"/>
<dbReference type="PANTHER" id="PTHR47359:SF3">
    <property type="entry name" value="NLP_P60 DOMAIN-CONTAINING PROTEIN-RELATED"/>
    <property type="match status" value="1"/>
</dbReference>
<keyword evidence="2" id="KW-0645">Protease</keyword>
<protein>
    <submittedName>
        <fullName evidence="6">NlpC/P60 family protein</fullName>
    </submittedName>
</protein>
<keyword evidence="7" id="KW-1185">Reference proteome</keyword>
<dbReference type="SUPFAM" id="SSF54001">
    <property type="entry name" value="Cysteine proteinases"/>
    <property type="match status" value="1"/>
</dbReference>
<evidence type="ECO:0000313" key="7">
    <source>
        <dbReference type="Proteomes" id="UP000284407"/>
    </source>
</evidence>
<dbReference type="GO" id="GO:0006508">
    <property type="term" value="P:proteolysis"/>
    <property type="evidence" value="ECO:0007669"/>
    <property type="project" value="UniProtKB-KW"/>
</dbReference>
<evidence type="ECO:0000259" key="5">
    <source>
        <dbReference type="PROSITE" id="PS51935"/>
    </source>
</evidence>
<dbReference type="OrthoDB" id="9813368at2"/>
<evidence type="ECO:0000256" key="2">
    <source>
        <dbReference type="ARBA" id="ARBA00022670"/>
    </source>
</evidence>
<dbReference type="InterPro" id="IPR041382">
    <property type="entry name" value="SH3_16"/>
</dbReference>
<keyword evidence="3" id="KW-0378">Hydrolase</keyword>
<comment type="similarity">
    <text evidence="1">Belongs to the peptidase C40 family.</text>
</comment>
<evidence type="ECO:0000256" key="4">
    <source>
        <dbReference type="ARBA" id="ARBA00022807"/>
    </source>
</evidence>
<dbReference type="EMBL" id="RAQK01000001">
    <property type="protein sequence ID" value="RKE97248.1"/>
    <property type="molecule type" value="Genomic_DNA"/>
</dbReference>
<evidence type="ECO:0000256" key="3">
    <source>
        <dbReference type="ARBA" id="ARBA00022801"/>
    </source>
</evidence>
<dbReference type="AlphaFoldDB" id="A0A420DSV7"/>
<feature type="domain" description="NlpC/P60" evidence="5">
    <location>
        <begin position="137"/>
        <end position="260"/>
    </location>
</feature>
<keyword evidence="4" id="KW-0788">Thiol protease</keyword>
<dbReference type="Proteomes" id="UP000284407">
    <property type="component" value="Unassembled WGS sequence"/>
</dbReference>
<accession>A0A420DSV7</accession>
<evidence type="ECO:0000313" key="6">
    <source>
        <dbReference type="EMBL" id="RKE97248.1"/>
    </source>
</evidence>
<dbReference type="PANTHER" id="PTHR47359">
    <property type="entry name" value="PEPTIDOGLYCAN DL-ENDOPEPTIDASE CWLO"/>
    <property type="match status" value="1"/>
</dbReference>
<organism evidence="6 7">
    <name type="scientific">Sulfitobacter guttiformis</name>
    <dbReference type="NCBI Taxonomy" id="74349"/>
    <lineage>
        <taxon>Bacteria</taxon>
        <taxon>Pseudomonadati</taxon>
        <taxon>Pseudomonadota</taxon>
        <taxon>Alphaproteobacteria</taxon>
        <taxon>Rhodobacterales</taxon>
        <taxon>Roseobacteraceae</taxon>
        <taxon>Sulfitobacter</taxon>
    </lineage>
</organism>
<dbReference type="PROSITE" id="PS51935">
    <property type="entry name" value="NLPC_P60"/>
    <property type="match status" value="1"/>
</dbReference>